<dbReference type="RefSeq" id="XP_007393573.1">
    <property type="nucleotide sequence ID" value="XM_007393511.1"/>
</dbReference>
<gene>
    <name evidence="2" type="ORF">PHACADRAFT_207087</name>
</gene>
<feature type="region of interest" description="Disordered" evidence="1">
    <location>
        <begin position="1"/>
        <end position="24"/>
    </location>
</feature>
<dbReference type="AlphaFoldDB" id="K5WGL7"/>
<name>K5WGL7_PHACS</name>
<evidence type="ECO:0000313" key="2">
    <source>
        <dbReference type="EMBL" id="EKM58249.1"/>
    </source>
</evidence>
<sequence length="249" mass="28091">MAHSLVLRARSRSSTHSTPPSLVPRELKHRAFNVREHLGNLSFYFPVPVPQGMEPDLSRVGPVMLMQRHGPYHPLASELAFIAGLVEKLVSHSTAVRKESLPSNLEFRKADYVSIPGHEDTPGRRQLFHHDVKFALTYLHLKAPPPRRLRVRPSTPPRCGAFTKGEIETFEHELDLLMNGAFGGSLRRENDLDKFKGPQICLVLNEPSMPLMTRKNMNENHGSCALSDFASAHADVTRIYGPERALRRR</sequence>
<dbReference type="EMBL" id="JH930470">
    <property type="protein sequence ID" value="EKM58249.1"/>
    <property type="molecule type" value="Genomic_DNA"/>
</dbReference>
<dbReference type="InParanoid" id="K5WGL7"/>
<accession>K5WGL7</accession>
<keyword evidence="3" id="KW-1185">Reference proteome</keyword>
<protein>
    <submittedName>
        <fullName evidence="2">Uncharacterized protein</fullName>
    </submittedName>
</protein>
<proteinExistence type="predicted"/>
<evidence type="ECO:0000313" key="3">
    <source>
        <dbReference type="Proteomes" id="UP000008370"/>
    </source>
</evidence>
<dbReference type="HOGENOM" id="CLU_1116079_0_0_1"/>
<reference evidence="2 3" key="1">
    <citation type="journal article" date="2012" name="BMC Genomics">
        <title>Comparative genomics of the white-rot fungi, Phanerochaete carnosa and P. chrysosporium, to elucidate the genetic basis of the distinct wood types they colonize.</title>
        <authorList>
            <person name="Suzuki H."/>
            <person name="MacDonald J."/>
            <person name="Syed K."/>
            <person name="Salamov A."/>
            <person name="Hori C."/>
            <person name="Aerts A."/>
            <person name="Henrissat B."/>
            <person name="Wiebenga A."/>
            <person name="vanKuyk P.A."/>
            <person name="Barry K."/>
            <person name="Lindquist E."/>
            <person name="LaButti K."/>
            <person name="Lapidus A."/>
            <person name="Lucas S."/>
            <person name="Coutinho P."/>
            <person name="Gong Y."/>
            <person name="Samejima M."/>
            <person name="Mahadevan R."/>
            <person name="Abou-Zaid M."/>
            <person name="de Vries R.P."/>
            <person name="Igarashi K."/>
            <person name="Yadav J.S."/>
            <person name="Grigoriev I.V."/>
            <person name="Master E.R."/>
        </authorList>
    </citation>
    <scope>NUCLEOTIDE SEQUENCE [LARGE SCALE GENOMIC DNA]</scope>
    <source>
        <strain evidence="2 3">HHB-10118-sp</strain>
    </source>
</reference>
<organism evidence="2 3">
    <name type="scientific">Phanerochaete carnosa (strain HHB-10118-sp)</name>
    <name type="common">White-rot fungus</name>
    <name type="synonym">Peniophora carnosa</name>
    <dbReference type="NCBI Taxonomy" id="650164"/>
    <lineage>
        <taxon>Eukaryota</taxon>
        <taxon>Fungi</taxon>
        <taxon>Dikarya</taxon>
        <taxon>Basidiomycota</taxon>
        <taxon>Agaricomycotina</taxon>
        <taxon>Agaricomycetes</taxon>
        <taxon>Polyporales</taxon>
        <taxon>Phanerochaetaceae</taxon>
        <taxon>Phanerochaete</taxon>
    </lineage>
</organism>
<dbReference type="OrthoDB" id="6509975at2759"/>
<dbReference type="GeneID" id="18912578"/>
<dbReference type="Proteomes" id="UP000008370">
    <property type="component" value="Unassembled WGS sequence"/>
</dbReference>
<evidence type="ECO:0000256" key="1">
    <source>
        <dbReference type="SAM" id="MobiDB-lite"/>
    </source>
</evidence>
<dbReference type="KEGG" id="pco:PHACADRAFT_207087"/>